<feature type="transmembrane region" description="Helical" evidence="7">
    <location>
        <begin position="90"/>
        <end position="107"/>
    </location>
</feature>
<evidence type="ECO:0000259" key="8">
    <source>
        <dbReference type="Pfam" id="PF12805"/>
    </source>
</evidence>
<dbReference type="Pfam" id="PF12805">
    <property type="entry name" value="FUSC-like"/>
    <property type="match status" value="1"/>
</dbReference>
<dbReference type="EMBL" id="CP139960">
    <property type="protein sequence ID" value="WQD38827.1"/>
    <property type="molecule type" value="Genomic_DNA"/>
</dbReference>
<sequence length="668" mass="74368">MGSQLKKLLAGEHGGDALRNTLATIIPGVVVACFWKLDVAIVVSIGALLASLTDMPGSRADKWLSAKWCIPSFFIVSVTTAAGLHHSWTLVPWLMVVAFAGGLLFALGPRVSLVGILSLIVACFTIGLWPVHALFYGLGITSGAGWHFLISLLLAYYAPYRSLKHALQRSMDGVAALLKTKALFYDAHTSVEKAYEELSAIHILVSEQQDQVRLLLLRESDLLRNENKQGQQWLQQLYCMIDLYEVLTAIDHDYDTIRTSLTENEALEPVQKIILLLADRVQMISEGRVAVAAAANQQELKKCLNRLNGLLNNTHTAAGEVLSATMANIHQILDKIDQIGFVANRGDKNILSTETVDYTHFIPAGSVSWKVLSSHFTRKSDVFRFALRWALLFGAGGVAGFLLPDFRYTYWVLLTIAIVARPTFAVTQRRNLQRIKGTIIGLMICLPLIYFIDSTWFLLAIAWLALYGFFLFNQPNYTISVVFITITAIVLLNIHQGAFQELLGSRAAFTLLGAALAILGWFLLPVKQSHQFSKLKKAVIQTNQDYLDIIVSCVNDQYVNNQDIRLARKKAHAALASFSEALYQLRREPGSSKNDWSRELQFQSISYRANSLVVGIALSLTGSRSGTNALSQIRPRIDYLKSLFRELESMQQNSRNIIENQTYLTNEG</sequence>
<feature type="transmembrane region" description="Helical" evidence="7">
    <location>
        <begin position="408"/>
        <end position="427"/>
    </location>
</feature>
<comment type="subcellular location">
    <subcellularLocation>
        <location evidence="1">Cell membrane</location>
        <topology evidence="1">Multi-pass membrane protein</topology>
    </subcellularLocation>
</comment>
<dbReference type="InterPro" id="IPR032692">
    <property type="entry name" value="YccS_N"/>
</dbReference>
<dbReference type="PANTHER" id="PTHR30509:SF9">
    <property type="entry name" value="MULTIDRUG RESISTANCE PROTEIN MDTO"/>
    <property type="match status" value="1"/>
</dbReference>
<dbReference type="RefSeq" id="WP_114792747.1">
    <property type="nucleotide sequence ID" value="NZ_CP139960.1"/>
</dbReference>
<dbReference type="PANTHER" id="PTHR30509">
    <property type="entry name" value="P-HYDROXYBENZOIC ACID EFFLUX PUMP SUBUNIT-RELATED"/>
    <property type="match status" value="1"/>
</dbReference>
<gene>
    <name evidence="10" type="ORF">U0035_01545</name>
</gene>
<dbReference type="Pfam" id="PF13515">
    <property type="entry name" value="FUSC_2"/>
    <property type="match status" value="1"/>
</dbReference>
<evidence type="ECO:0000313" key="11">
    <source>
        <dbReference type="Proteomes" id="UP001325680"/>
    </source>
</evidence>
<dbReference type="PROSITE" id="PS51257">
    <property type="entry name" value="PROKAR_LIPOPROTEIN"/>
    <property type="match status" value="1"/>
</dbReference>
<evidence type="ECO:0000256" key="6">
    <source>
        <dbReference type="ARBA" id="ARBA00043993"/>
    </source>
</evidence>
<dbReference type="Proteomes" id="UP001325680">
    <property type="component" value="Chromosome"/>
</dbReference>
<evidence type="ECO:0000256" key="5">
    <source>
        <dbReference type="ARBA" id="ARBA00023136"/>
    </source>
</evidence>
<proteinExistence type="inferred from homology"/>
<reference evidence="10 11" key="1">
    <citation type="submission" date="2023-12" db="EMBL/GenBank/DDBJ databases">
        <title>Genome sequencing and assembly of bacterial species from a model synthetic community.</title>
        <authorList>
            <person name="Hogle S.L."/>
        </authorList>
    </citation>
    <scope>NUCLEOTIDE SEQUENCE [LARGE SCALE GENOMIC DNA]</scope>
    <source>
        <strain evidence="10 11">HAMBI_3031</strain>
    </source>
</reference>
<evidence type="ECO:0000256" key="1">
    <source>
        <dbReference type="ARBA" id="ARBA00004651"/>
    </source>
</evidence>
<feature type="transmembrane region" description="Helical" evidence="7">
    <location>
        <begin position="477"/>
        <end position="495"/>
    </location>
</feature>
<evidence type="ECO:0000313" key="10">
    <source>
        <dbReference type="EMBL" id="WQD38827.1"/>
    </source>
</evidence>
<keyword evidence="5 7" id="KW-0472">Membrane</keyword>
<protein>
    <submittedName>
        <fullName evidence="10">FUSC family membrane protein</fullName>
    </submittedName>
</protein>
<feature type="transmembrane region" description="Helical" evidence="7">
    <location>
        <begin position="25"/>
        <end position="52"/>
    </location>
</feature>
<keyword evidence="2" id="KW-1003">Cell membrane</keyword>
<feature type="transmembrane region" description="Helical" evidence="7">
    <location>
        <begin position="439"/>
        <end position="465"/>
    </location>
</feature>
<feature type="transmembrane region" description="Helical" evidence="7">
    <location>
        <begin position="507"/>
        <end position="524"/>
    </location>
</feature>
<evidence type="ECO:0000256" key="7">
    <source>
        <dbReference type="SAM" id="Phobius"/>
    </source>
</evidence>
<dbReference type="InterPro" id="IPR049453">
    <property type="entry name" value="Memb_transporter_dom"/>
</dbReference>
<feature type="domain" description="Integral membrane bound transporter" evidence="9">
    <location>
        <begin position="405"/>
        <end position="519"/>
    </location>
</feature>
<organism evidence="10 11">
    <name type="scientific">Niabella yanshanensis</name>
    <dbReference type="NCBI Taxonomy" id="577386"/>
    <lineage>
        <taxon>Bacteria</taxon>
        <taxon>Pseudomonadati</taxon>
        <taxon>Bacteroidota</taxon>
        <taxon>Chitinophagia</taxon>
        <taxon>Chitinophagales</taxon>
        <taxon>Chitinophagaceae</taxon>
        <taxon>Niabella</taxon>
    </lineage>
</organism>
<name>A0ABZ0W6F6_9BACT</name>
<accession>A0ABZ0W6F6</accession>
<feature type="domain" description="Integral membrane protein YccS N-terminal" evidence="8">
    <location>
        <begin position="72"/>
        <end position="339"/>
    </location>
</feature>
<evidence type="ECO:0000256" key="3">
    <source>
        <dbReference type="ARBA" id="ARBA00022692"/>
    </source>
</evidence>
<feature type="transmembrane region" description="Helical" evidence="7">
    <location>
        <begin position="144"/>
        <end position="160"/>
    </location>
</feature>
<keyword evidence="11" id="KW-1185">Reference proteome</keyword>
<evidence type="ECO:0000256" key="4">
    <source>
        <dbReference type="ARBA" id="ARBA00022989"/>
    </source>
</evidence>
<keyword evidence="3 7" id="KW-0812">Transmembrane</keyword>
<feature type="transmembrane region" description="Helical" evidence="7">
    <location>
        <begin position="64"/>
        <end position="84"/>
    </location>
</feature>
<feature type="transmembrane region" description="Helical" evidence="7">
    <location>
        <begin position="114"/>
        <end position="138"/>
    </location>
</feature>
<evidence type="ECO:0000256" key="2">
    <source>
        <dbReference type="ARBA" id="ARBA00022475"/>
    </source>
</evidence>
<evidence type="ECO:0000259" key="9">
    <source>
        <dbReference type="Pfam" id="PF13515"/>
    </source>
</evidence>
<keyword evidence="4 7" id="KW-1133">Transmembrane helix</keyword>
<comment type="similarity">
    <text evidence="6">Belongs to the YccS/YhfK family.</text>
</comment>
<feature type="transmembrane region" description="Helical" evidence="7">
    <location>
        <begin position="385"/>
        <end position="402"/>
    </location>
</feature>